<dbReference type="OrthoDB" id="79171at2759"/>
<accession>C1N7E2</accession>
<feature type="domain" description="Tudor" evidence="3">
    <location>
        <begin position="110"/>
        <end position="168"/>
    </location>
</feature>
<proteinExistence type="predicted"/>
<evidence type="ECO:0000259" key="3">
    <source>
        <dbReference type="PROSITE" id="PS50304"/>
    </source>
</evidence>
<feature type="compositionally biased region" description="Low complexity" evidence="2">
    <location>
        <begin position="63"/>
        <end position="76"/>
    </location>
</feature>
<evidence type="ECO:0000256" key="1">
    <source>
        <dbReference type="SAM" id="Coils"/>
    </source>
</evidence>
<dbReference type="GeneID" id="9689161"/>
<name>C1N7E2_MICPC</name>
<dbReference type="RefSeq" id="XP_003063884.1">
    <property type="nucleotide sequence ID" value="XM_003063838.1"/>
</dbReference>
<dbReference type="OMA" id="CMAVWSQ"/>
<feature type="compositionally biased region" description="Polar residues" evidence="2">
    <location>
        <begin position="262"/>
        <end position="271"/>
    </location>
</feature>
<evidence type="ECO:0000313" key="4">
    <source>
        <dbReference type="EMBL" id="EEH52257.1"/>
    </source>
</evidence>
<gene>
    <name evidence="4" type="ORF">MICPUCDRAFT_53660</name>
</gene>
<feature type="region of interest" description="Disordered" evidence="2">
    <location>
        <begin position="63"/>
        <end position="98"/>
    </location>
</feature>
<keyword evidence="1" id="KW-0175">Coiled coil</keyword>
<dbReference type="PROSITE" id="PS50304">
    <property type="entry name" value="TUDOR"/>
    <property type="match status" value="1"/>
</dbReference>
<feature type="region of interest" description="Disordered" evidence="2">
    <location>
        <begin position="257"/>
        <end position="277"/>
    </location>
</feature>
<dbReference type="InterPro" id="IPR002999">
    <property type="entry name" value="Tudor"/>
</dbReference>
<dbReference type="Gene3D" id="2.30.30.140">
    <property type="match status" value="1"/>
</dbReference>
<dbReference type="SMART" id="SM00333">
    <property type="entry name" value="TUDOR"/>
    <property type="match status" value="1"/>
</dbReference>
<feature type="compositionally biased region" description="Pro residues" evidence="2">
    <location>
        <begin position="77"/>
        <end position="89"/>
    </location>
</feature>
<dbReference type="SUPFAM" id="SSF63748">
    <property type="entry name" value="Tudor/PWWP/MBT"/>
    <property type="match status" value="1"/>
</dbReference>
<keyword evidence="5" id="KW-1185">Reference proteome</keyword>
<reference evidence="4 5" key="1">
    <citation type="journal article" date="2009" name="Science">
        <title>Green evolution and dynamic adaptations revealed by genomes of the marine picoeukaryotes Micromonas.</title>
        <authorList>
            <person name="Worden A.Z."/>
            <person name="Lee J.H."/>
            <person name="Mock T."/>
            <person name="Rouze P."/>
            <person name="Simmons M.P."/>
            <person name="Aerts A.L."/>
            <person name="Allen A.E."/>
            <person name="Cuvelier M.L."/>
            <person name="Derelle E."/>
            <person name="Everett M.V."/>
            <person name="Foulon E."/>
            <person name="Grimwood J."/>
            <person name="Gundlach H."/>
            <person name="Henrissat B."/>
            <person name="Napoli C."/>
            <person name="McDonald S.M."/>
            <person name="Parker M.S."/>
            <person name="Rombauts S."/>
            <person name="Salamov A."/>
            <person name="Von Dassow P."/>
            <person name="Badger J.H."/>
            <person name="Coutinho P.M."/>
            <person name="Demir E."/>
            <person name="Dubchak I."/>
            <person name="Gentemann C."/>
            <person name="Eikrem W."/>
            <person name="Gready J.E."/>
            <person name="John U."/>
            <person name="Lanier W."/>
            <person name="Lindquist E.A."/>
            <person name="Lucas S."/>
            <person name="Mayer K.F."/>
            <person name="Moreau H."/>
            <person name="Not F."/>
            <person name="Otillar R."/>
            <person name="Panaud O."/>
            <person name="Pangilinan J."/>
            <person name="Paulsen I."/>
            <person name="Piegu B."/>
            <person name="Poliakov A."/>
            <person name="Robbens S."/>
            <person name="Schmutz J."/>
            <person name="Toulza E."/>
            <person name="Wyss T."/>
            <person name="Zelensky A."/>
            <person name="Zhou K."/>
            <person name="Armbrust E.V."/>
            <person name="Bhattacharya D."/>
            <person name="Goodenough U.W."/>
            <person name="Van de Peer Y."/>
            <person name="Grigoriev I.V."/>
        </authorList>
    </citation>
    <scope>NUCLEOTIDE SEQUENCE [LARGE SCALE GENOMIC DNA]</scope>
    <source>
        <strain evidence="4 5">CCMP1545</strain>
    </source>
</reference>
<dbReference type="eggNOG" id="KOG3026">
    <property type="taxonomic scope" value="Eukaryota"/>
</dbReference>
<dbReference type="AlphaFoldDB" id="C1N7E2"/>
<organism evidence="5">
    <name type="scientific">Micromonas pusilla (strain CCMP1545)</name>
    <name type="common">Picoplanktonic green alga</name>
    <dbReference type="NCBI Taxonomy" id="564608"/>
    <lineage>
        <taxon>Eukaryota</taxon>
        <taxon>Viridiplantae</taxon>
        <taxon>Chlorophyta</taxon>
        <taxon>Mamiellophyceae</taxon>
        <taxon>Mamiellales</taxon>
        <taxon>Mamiellaceae</taxon>
        <taxon>Micromonas</taxon>
    </lineage>
</organism>
<dbReference type="Proteomes" id="UP000001876">
    <property type="component" value="Unassembled WGS sequence"/>
</dbReference>
<evidence type="ECO:0000313" key="5">
    <source>
        <dbReference type="Proteomes" id="UP000001876"/>
    </source>
</evidence>
<evidence type="ECO:0000256" key="2">
    <source>
        <dbReference type="SAM" id="MobiDB-lite"/>
    </source>
</evidence>
<feature type="compositionally biased region" description="Basic and acidic residues" evidence="2">
    <location>
        <begin position="314"/>
        <end position="325"/>
    </location>
</feature>
<dbReference type="KEGG" id="mpp:MICPUCDRAFT_53660"/>
<sequence>MAEEETQTAEEMAANLASYKEQLAQVESLLADEPDNAEYLDVRESLAEVIALTEDLFASATTDADAAASAASADAAAPPPTSYPPPPPHASASTTAATDRAAATAAALMAYPPGATCQARYDGTWYDARIDRWDEAAGAVRVSFPAYGTVATVPTVDVRRVGPGGGAAGGADRGGGVASAASVDAGAEAAAGAAREVYKGVPAPKRLRVGGDVTEFVKKELPKKLIVLEGDDEATRERKRKQAKAFKGKQRMAEMDAEQNAKKSSWASFQSKVAGKKRTGFVSKKIGVKAKSMFSVGDGGRVGVVGSGSGMTAEKGERKRHEFDK</sequence>
<dbReference type="EMBL" id="GG663749">
    <property type="protein sequence ID" value="EEH52257.1"/>
    <property type="molecule type" value="Genomic_DNA"/>
</dbReference>
<feature type="coiled-coil region" evidence="1">
    <location>
        <begin position="2"/>
        <end position="29"/>
    </location>
</feature>
<protein>
    <submittedName>
        <fullName evidence="4">Predicted protein</fullName>
    </submittedName>
</protein>
<dbReference type="STRING" id="564608.C1N7E2"/>
<feature type="region of interest" description="Disordered" evidence="2">
    <location>
        <begin position="305"/>
        <end position="325"/>
    </location>
</feature>